<dbReference type="RefSeq" id="WP_046560535.1">
    <property type="nucleotide sequence ID" value="NZ_CP010975.1"/>
</dbReference>
<dbReference type="PIRSF" id="PIRSF019169">
    <property type="entry name" value="PilM"/>
    <property type="match status" value="1"/>
</dbReference>
<dbReference type="HOGENOM" id="CLU_050686_1_0_6"/>
<dbReference type="OrthoDB" id="9773403at2"/>
<dbReference type="InterPro" id="IPR050696">
    <property type="entry name" value="FtsA/MreB"/>
</dbReference>
<proteinExistence type="predicted"/>
<dbReference type="PATRIC" id="fig|914150.5.peg.357"/>
<dbReference type="Pfam" id="PF11104">
    <property type="entry name" value="PilM_2"/>
    <property type="match status" value="1"/>
</dbReference>
<dbReference type="InterPro" id="IPR043129">
    <property type="entry name" value="ATPase_NBD"/>
</dbReference>
<dbReference type="STRING" id="914150.TQ33_0350"/>
<organism evidence="2 3">
    <name type="scientific">Kangiella geojedonensis</name>
    <dbReference type="NCBI Taxonomy" id="914150"/>
    <lineage>
        <taxon>Bacteria</taxon>
        <taxon>Pseudomonadati</taxon>
        <taxon>Pseudomonadota</taxon>
        <taxon>Gammaproteobacteria</taxon>
        <taxon>Kangiellales</taxon>
        <taxon>Kangiellaceae</taxon>
        <taxon>Kangiella</taxon>
    </lineage>
</organism>
<dbReference type="PANTHER" id="PTHR32432:SF3">
    <property type="entry name" value="ETHANOLAMINE UTILIZATION PROTEIN EUTJ"/>
    <property type="match status" value="1"/>
</dbReference>
<evidence type="ECO:0000313" key="3">
    <source>
        <dbReference type="Proteomes" id="UP000034071"/>
    </source>
</evidence>
<gene>
    <name evidence="2" type="ORF">TQ33_0350</name>
</gene>
<dbReference type="InterPro" id="IPR005883">
    <property type="entry name" value="PilM"/>
</dbReference>
<protein>
    <submittedName>
        <fullName evidence="2">Pilus assembly protein PilM</fullName>
    </submittedName>
</protein>
<keyword evidence="3" id="KW-1185">Reference proteome</keyword>
<sequence length="355" mass="38365">MVLGLFKNKQVPVIGIDISSTAVKVLQLGKSGGRYRVDRYAVEPLPQGAVVERDIRDTEAVGNAIKKAVQKANAKTKDAAVAVSGSAVITRSIQMEKGLSDQEMEDVIKVEADQYIPYPLEEVNLDFEVLGDSANDDNLVDVLLAASRSVNVDTRVDALDIAGLSPKIVDIEAYAIERAYQLTKKKTVEHLEDSVVAIIDIGATMTSLNVLQNGQVIYNREQLFGGNQLTEEIQSRYGLSYQEAGLAKKQGSLPDDYETEVLMPFAEIITQQVGRALQFFFSASEFSSVNEVILAGGCASIDGLDSMIQEHLGTPTRVANPFADMSISSHVNTQALSADAPAMMISCGLALRSFD</sequence>
<dbReference type="SMART" id="SM00842">
    <property type="entry name" value="FtsA"/>
    <property type="match status" value="1"/>
</dbReference>
<dbReference type="Proteomes" id="UP000034071">
    <property type="component" value="Chromosome"/>
</dbReference>
<dbReference type="Gene3D" id="3.30.1490.300">
    <property type="match status" value="1"/>
</dbReference>
<dbReference type="CDD" id="cd24049">
    <property type="entry name" value="ASKHA_NBD_PilM"/>
    <property type="match status" value="1"/>
</dbReference>
<dbReference type="Gene3D" id="3.30.420.40">
    <property type="match status" value="2"/>
</dbReference>
<dbReference type="SUPFAM" id="SSF53067">
    <property type="entry name" value="Actin-like ATPase domain"/>
    <property type="match status" value="2"/>
</dbReference>
<dbReference type="GO" id="GO:0051301">
    <property type="term" value="P:cell division"/>
    <property type="evidence" value="ECO:0007669"/>
    <property type="project" value="InterPro"/>
</dbReference>
<name>A0A0F6TP25_9GAMM</name>
<accession>A0A0F6TP25</accession>
<feature type="domain" description="SHS2" evidence="1">
    <location>
        <begin position="13"/>
        <end position="180"/>
    </location>
</feature>
<dbReference type="KEGG" id="kge:TQ33_0350"/>
<evidence type="ECO:0000259" key="1">
    <source>
        <dbReference type="SMART" id="SM00842"/>
    </source>
</evidence>
<evidence type="ECO:0000313" key="2">
    <source>
        <dbReference type="EMBL" id="AKE51337.1"/>
    </source>
</evidence>
<reference evidence="2 3" key="1">
    <citation type="submission" date="2015-02" db="EMBL/GenBank/DDBJ databases">
        <title>Complete genome sequence of Kangiella geojedonensis strain YCS-5T.</title>
        <authorList>
            <person name="Kim K.M."/>
        </authorList>
    </citation>
    <scope>NUCLEOTIDE SEQUENCE [LARGE SCALE GENOMIC DNA]</scope>
    <source>
        <strain evidence="2 3">YCS-5</strain>
    </source>
</reference>
<dbReference type="NCBIfam" id="TIGR01175">
    <property type="entry name" value="pilM"/>
    <property type="match status" value="1"/>
</dbReference>
<dbReference type="EMBL" id="CP010975">
    <property type="protein sequence ID" value="AKE51337.1"/>
    <property type="molecule type" value="Genomic_DNA"/>
</dbReference>
<dbReference type="AlphaFoldDB" id="A0A0F6TP25"/>
<dbReference type="PANTHER" id="PTHR32432">
    <property type="entry name" value="CELL DIVISION PROTEIN FTSA-RELATED"/>
    <property type="match status" value="1"/>
</dbReference>
<dbReference type="InterPro" id="IPR003494">
    <property type="entry name" value="SHS2_FtsA"/>
</dbReference>